<protein>
    <submittedName>
        <fullName evidence="1">Uncharacterized protein</fullName>
    </submittedName>
</protein>
<reference evidence="1 2" key="1">
    <citation type="submission" date="2012-06" db="EMBL/GenBank/DDBJ databases">
        <title>Finished chromosome of genome of Cylindrospermum stagnale PCC 7417.</title>
        <authorList>
            <consortium name="US DOE Joint Genome Institute"/>
            <person name="Gugger M."/>
            <person name="Coursin T."/>
            <person name="Rippka R."/>
            <person name="Tandeau De Marsac N."/>
            <person name="Huntemann M."/>
            <person name="Wei C.-L."/>
            <person name="Han J."/>
            <person name="Detter J.C."/>
            <person name="Han C."/>
            <person name="Tapia R."/>
            <person name="Chen A."/>
            <person name="Kyrpides N."/>
            <person name="Mavromatis K."/>
            <person name="Markowitz V."/>
            <person name="Szeto E."/>
            <person name="Ivanova N."/>
            <person name="Pagani I."/>
            <person name="Pati A."/>
            <person name="Goodwin L."/>
            <person name="Nordberg H.P."/>
            <person name="Cantor M.N."/>
            <person name="Hua S.X."/>
            <person name="Woyke T."/>
            <person name="Kerfeld C.A."/>
        </authorList>
    </citation>
    <scope>NUCLEOTIDE SEQUENCE [LARGE SCALE GENOMIC DNA]</scope>
    <source>
        <strain evidence="1 2">PCC 7417</strain>
    </source>
</reference>
<name>K9WZN1_9NOST</name>
<sequence>MQFQFEPIIQSSIDAGKYEQVFSKVGVPLSMARDPVTGRFVAHAIGANVNDSPLVPLVSTPNFLKAGVQMYQNQQNFTAVMGSLQTIQSSLGVLQATTALIGVGTVAGVALTAVNLHQTLKLRKEVEQMRLEVKNGFIDLKQALKDQGAEIRQLIEQVAQDIKFEQHRTILVRAYGLFIQAINRFRSAMQLQDISRRNAEIDAVRGMLFEALADYTNPHLLAETCAAGQLRRLECSWAIEQTIIATYQVQNEVSAVCDRLLQLQDKICEDAITVINRCESDDELDFLFPEITRIRNHDLVLINSWQNHVDWLKSLSPSELKLLNSSDFNNSETNQTLTASEIPPEQLIYENLAEKSHFYSLRDQLLFMFEPDLRREYEIYVSQQAADSGYKTLVKSNLQQASNLTVANFFHYFNIRDESENKLFKA</sequence>
<organism evidence="1 2">
    <name type="scientific">Cylindrospermum stagnale PCC 7417</name>
    <dbReference type="NCBI Taxonomy" id="56107"/>
    <lineage>
        <taxon>Bacteria</taxon>
        <taxon>Bacillati</taxon>
        <taxon>Cyanobacteriota</taxon>
        <taxon>Cyanophyceae</taxon>
        <taxon>Nostocales</taxon>
        <taxon>Nostocaceae</taxon>
        <taxon>Cylindrospermum</taxon>
    </lineage>
</organism>
<dbReference type="OrthoDB" id="443082at2"/>
<proteinExistence type="predicted"/>
<keyword evidence="2" id="KW-1185">Reference proteome</keyword>
<gene>
    <name evidence="1" type="ORF">Cylst_3519</name>
</gene>
<dbReference type="KEGG" id="csg:Cylst_3519"/>
<dbReference type="RefSeq" id="WP_015208906.1">
    <property type="nucleotide sequence ID" value="NC_019757.1"/>
</dbReference>
<evidence type="ECO:0000313" key="2">
    <source>
        <dbReference type="Proteomes" id="UP000010475"/>
    </source>
</evidence>
<accession>K9WZN1</accession>
<evidence type="ECO:0000313" key="1">
    <source>
        <dbReference type="EMBL" id="AFZ25658.1"/>
    </source>
</evidence>
<dbReference type="PATRIC" id="fig|56107.3.peg.3867"/>
<dbReference type="eggNOG" id="ENOG502Z855">
    <property type="taxonomic scope" value="Bacteria"/>
</dbReference>
<dbReference type="EMBL" id="CP003642">
    <property type="protein sequence ID" value="AFZ25658.1"/>
    <property type="molecule type" value="Genomic_DNA"/>
</dbReference>
<dbReference type="HOGENOM" id="CLU_054017_0_0_3"/>
<dbReference type="Proteomes" id="UP000010475">
    <property type="component" value="Chromosome"/>
</dbReference>
<dbReference type="AlphaFoldDB" id="K9WZN1"/>
<dbReference type="STRING" id="56107.Cylst_3519"/>